<protein>
    <submittedName>
        <fullName evidence="2">Uncharacterized protein</fullName>
    </submittedName>
</protein>
<feature type="non-terminal residue" evidence="2">
    <location>
        <position position="1"/>
    </location>
</feature>
<name>A0A392U4H4_9FABA</name>
<sequence length="22" mass="2510">IPQAMDSWNGNSHRRRQWVGGG</sequence>
<comment type="caution">
    <text evidence="2">The sequence shown here is derived from an EMBL/GenBank/DDBJ whole genome shotgun (WGS) entry which is preliminary data.</text>
</comment>
<dbReference type="EMBL" id="LXQA010720247">
    <property type="protein sequence ID" value="MCI67604.1"/>
    <property type="molecule type" value="Genomic_DNA"/>
</dbReference>
<accession>A0A392U4H4</accession>
<feature type="compositionally biased region" description="Basic residues" evidence="1">
    <location>
        <begin position="12"/>
        <end position="22"/>
    </location>
</feature>
<feature type="region of interest" description="Disordered" evidence="1">
    <location>
        <begin position="1"/>
        <end position="22"/>
    </location>
</feature>
<evidence type="ECO:0000313" key="2">
    <source>
        <dbReference type="EMBL" id="MCI67604.1"/>
    </source>
</evidence>
<evidence type="ECO:0000313" key="3">
    <source>
        <dbReference type="Proteomes" id="UP000265520"/>
    </source>
</evidence>
<keyword evidence="3" id="KW-1185">Reference proteome</keyword>
<dbReference type="AlphaFoldDB" id="A0A392U4H4"/>
<feature type="compositionally biased region" description="Polar residues" evidence="1">
    <location>
        <begin position="1"/>
        <end position="11"/>
    </location>
</feature>
<organism evidence="2 3">
    <name type="scientific">Trifolium medium</name>
    <dbReference type="NCBI Taxonomy" id="97028"/>
    <lineage>
        <taxon>Eukaryota</taxon>
        <taxon>Viridiplantae</taxon>
        <taxon>Streptophyta</taxon>
        <taxon>Embryophyta</taxon>
        <taxon>Tracheophyta</taxon>
        <taxon>Spermatophyta</taxon>
        <taxon>Magnoliopsida</taxon>
        <taxon>eudicotyledons</taxon>
        <taxon>Gunneridae</taxon>
        <taxon>Pentapetalae</taxon>
        <taxon>rosids</taxon>
        <taxon>fabids</taxon>
        <taxon>Fabales</taxon>
        <taxon>Fabaceae</taxon>
        <taxon>Papilionoideae</taxon>
        <taxon>50 kb inversion clade</taxon>
        <taxon>NPAAA clade</taxon>
        <taxon>Hologalegina</taxon>
        <taxon>IRL clade</taxon>
        <taxon>Trifolieae</taxon>
        <taxon>Trifolium</taxon>
    </lineage>
</organism>
<dbReference type="Proteomes" id="UP000265520">
    <property type="component" value="Unassembled WGS sequence"/>
</dbReference>
<reference evidence="2 3" key="1">
    <citation type="journal article" date="2018" name="Front. Plant Sci.">
        <title>Red Clover (Trifolium pratense) and Zigzag Clover (T. medium) - A Picture of Genomic Similarities and Differences.</title>
        <authorList>
            <person name="Dluhosova J."/>
            <person name="Istvanek J."/>
            <person name="Nedelnik J."/>
            <person name="Repkova J."/>
        </authorList>
    </citation>
    <scope>NUCLEOTIDE SEQUENCE [LARGE SCALE GENOMIC DNA]</scope>
    <source>
        <strain evidence="3">cv. 10/8</strain>
        <tissue evidence="2">Leaf</tissue>
    </source>
</reference>
<proteinExistence type="predicted"/>
<evidence type="ECO:0000256" key="1">
    <source>
        <dbReference type="SAM" id="MobiDB-lite"/>
    </source>
</evidence>